<feature type="compositionally biased region" description="Basic and acidic residues" evidence="5">
    <location>
        <begin position="335"/>
        <end position="357"/>
    </location>
</feature>
<feature type="region of interest" description="Disordered" evidence="5">
    <location>
        <begin position="413"/>
        <end position="438"/>
    </location>
</feature>
<evidence type="ECO:0000256" key="4">
    <source>
        <dbReference type="PROSITE-ProRule" id="PRU00509"/>
    </source>
</evidence>
<dbReference type="EMBL" id="JAFIRN010000008">
    <property type="protein sequence ID" value="KAG5843769.1"/>
    <property type="molecule type" value="Genomic_DNA"/>
</dbReference>
<evidence type="ECO:0000256" key="2">
    <source>
        <dbReference type="ARBA" id="ARBA00022771"/>
    </source>
</evidence>
<evidence type="ECO:0000256" key="1">
    <source>
        <dbReference type="ARBA" id="ARBA00022723"/>
    </source>
</evidence>
<feature type="region of interest" description="Disordered" evidence="5">
    <location>
        <begin position="476"/>
        <end position="529"/>
    </location>
</feature>
<evidence type="ECO:0000259" key="6">
    <source>
        <dbReference type="PROSITE" id="PS51058"/>
    </source>
</evidence>
<feature type="region of interest" description="Disordered" evidence="5">
    <location>
        <begin position="1"/>
        <end position="384"/>
    </location>
</feature>
<feature type="compositionally biased region" description="Polar residues" evidence="5">
    <location>
        <begin position="112"/>
        <end position="125"/>
    </location>
</feature>
<feature type="compositionally biased region" description="Basic residues" evidence="5">
    <location>
        <begin position="287"/>
        <end position="296"/>
    </location>
</feature>
<dbReference type="Pfam" id="PF02008">
    <property type="entry name" value="zf-CXXC"/>
    <property type="match status" value="1"/>
</dbReference>
<feature type="compositionally biased region" description="Low complexity" evidence="5">
    <location>
        <begin position="181"/>
        <end position="190"/>
    </location>
</feature>
<proteinExistence type="predicted"/>
<dbReference type="GO" id="GO:0008270">
    <property type="term" value="F:zinc ion binding"/>
    <property type="evidence" value="ECO:0007669"/>
    <property type="project" value="UniProtKB-KW"/>
</dbReference>
<evidence type="ECO:0000313" key="8">
    <source>
        <dbReference type="Proteomes" id="UP001044222"/>
    </source>
</evidence>
<keyword evidence="2 4" id="KW-0863">Zinc-finger</keyword>
<dbReference type="InterPro" id="IPR002857">
    <property type="entry name" value="Znf_CXXC"/>
</dbReference>
<organism evidence="7 8">
    <name type="scientific">Anguilla anguilla</name>
    <name type="common">European freshwater eel</name>
    <name type="synonym">Muraena anguilla</name>
    <dbReference type="NCBI Taxonomy" id="7936"/>
    <lineage>
        <taxon>Eukaryota</taxon>
        <taxon>Metazoa</taxon>
        <taxon>Chordata</taxon>
        <taxon>Craniata</taxon>
        <taxon>Vertebrata</taxon>
        <taxon>Euteleostomi</taxon>
        <taxon>Actinopterygii</taxon>
        <taxon>Neopterygii</taxon>
        <taxon>Teleostei</taxon>
        <taxon>Anguilliformes</taxon>
        <taxon>Anguillidae</taxon>
        <taxon>Anguilla</taxon>
    </lineage>
</organism>
<feature type="compositionally biased region" description="Basic and acidic residues" evidence="5">
    <location>
        <begin position="476"/>
        <end position="487"/>
    </location>
</feature>
<dbReference type="Proteomes" id="UP001044222">
    <property type="component" value="Chromosome 8"/>
</dbReference>
<keyword evidence="1" id="KW-0479">Metal-binding</keyword>
<comment type="caution">
    <text evidence="7">The sequence shown here is derived from an EMBL/GenBank/DDBJ whole genome shotgun (WGS) entry which is preliminary data.</text>
</comment>
<gene>
    <name evidence="7" type="ORF">ANANG_G00154430</name>
</gene>
<feature type="non-terminal residue" evidence="7">
    <location>
        <position position="1"/>
    </location>
</feature>
<feature type="compositionally biased region" description="Low complexity" evidence="5">
    <location>
        <begin position="1"/>
        <end position="70"/>
    </location>
</feature>
<sequence length="585" mass="61618">GASAGFPARAARPRRAPGSSRPCTTPRTPTPTRTACPRPASRRPSTSAAPCSARPSSPQARTPASSSPSPWRRRRPARAPPPPCARRPRRGSGRAPQRQETPGAGAPRGQPRSPSHSMTTRSSQVGKAPSELSPLSAHASAGSSPLAGVAVSALTPPTFSTFPPGSLGFPPEGPVDSYQPGGTARRAATGLGVGGDSSSSSSPLFPLFGAGGGRERSSSASRDAAPREREREPERVKEREKENKKEGRKERERRGKGAALECTSGSAPGLFAADGKEGEGSLAPVAPKKHPGRKKSLPVDPGAEVTPTPPTVDGTALQAAATGAAPKGRHHKKGRLADRGQEAEAADRDKEREKERAGGLAPQSRQDGAPRKPPSVTSLTSMLAQAEKQQVADKRVAGLLKKAKDQLFKIEKNKYQKSAEQPKAQGQESGGAEGVARGPRIKHVCRRAAVALGRNRAVFPDDMPTLSALPWEEREKILSSMGNDDKSSVAGSEEAEPSAPPIKPIKPITRHRTLQEPPARKGRRSRRCGQCPGCQVPEDCGVCTNCLDKPKFGGRNIKKQCCKGEEVPELAVDALKGISAETRKR</sequence>
<feature type="compositionally biased region" description="Low complexity" evidence="5">
    <location>
        <begin position="314"/>
        <end position="325"/>
    </location>
</feature>
<keyword evidence="3" id="KW-0862">Zinc</keyword>
<protein>
    <recommendedName>
        <fullName evidence="6">CXXC-type domain-containing protein</fullName>
    </recommendedName>
</protein>
<keyword evidence="8" id="KW-1185">Reference proteome</keyword>
<evidence type="ECO:0000256" key="5">
    <source>
        <dbReference type="SAM" id="MobiDB-lite"/>
    </source>
</evidence>
<feature type="domain" description="CXXC-type" evidence="6">
    <location>
        <begin position="520"/>
        <end position="568"/>
    </location>
</feature>
<feature type="compositionally biased region" description="Low complexity" evidence="5">
    <location>
        <begin position="155"/>
        <end position="164"/>
    </location>
</feature>
<feature type="compositionally biased region" description="Polar residues" evidence="5">
    <location>
        <begin position="416"/>
        <end position="427"/>
    </location>
</feature>
<name>A0A9D3M789_ANGAN</name>
<reference evidence="7" key="1">
    <citation type="submission" date="2021-01" db="EMBL/GenBank/DDBJ databases">
        <title>A chromosome-scale assembly of European eel, Anguilla anguilla.</title>
        <authorList>
            <person name="Henkel C."/>
            <person name="Jong-Raadsen S.A."/>
            <person name="Dufour S."/>
            <person name="Weltzien F.-A."/>
            <person name="Palstra A.P."/>
            <person name="Pelster B."/>
            <person name="Spaink H.P."/>
            <person name="Van Den Thillart G.E."/>
            <person name="Jansen H."/>
            <person name="Zahm M."/>
            <person name="Klopp C."/>
            <person name="Cedric C."/>
            <person name="Louis A."/>
            <person name="Berthelot C."/>
            <person name="Parey E."/>
            <person name="Roest Crollius H."/>
            <person name="Montfort J."/>
            <person name="Robinson-Rechavi M."/>
            <person name="Bucao C."/>
            <person name="Bouchez O."/>
            <person name="Gislard M."/>
            <person name="Lluch J."/>
            <person name="Milhes M."/>
            <person name="Lampietro C."/>
            <person name="Lopez Roques C."/>
            <person name="Donnadieu C."/>
            <person name="Braasch I."/>
            <person name="Desvignes T."/>
            <person name="Postlethwait J."/>
            <person name="Bobe J."/>
            <person name="Guiguen Y."/>
            <person name="Dirks R."/>
        </authorList>
    </citation>
    <scope>NUCLEOTIDE SEQUENCE</scope>
    <source>
        <strain evidence="7">Tag_6206</strain>
        <tissue evidence="7">Liver</tissue>
    </source>
</reference>
<dbReference type="PROSITE" id="PS51058">
    <property type="entry name" value="ZF_CXXC"/>
    <property type="match status" value="1"/>
</dbReference>
<evidence type="ECO:0000313" key="7">
    <source>
        <dbReference type="EMBL" id="KAG5843769.1"/>
    </source>
</evidence>
<evidence type="ECO:0000256" key="3">
    <source>
        <dbReference type="ARBA" id="ARBA00022833"/>
    </source>
</evidence>
<dbReference type="AlphaFoldDB" id="A0A9D3M789"/>
<feature type="compositionally biased region" description="Basic and acidic residues" evidence="5">
    <location>
        <begin position="224"/>
        <end position="255"/>
    </location>
</feature>
<dbReference type="GO" id="GO:0003677">
    <property type="term" value="F:DNA binding"/>
    <property type="evidence" value="ECO:0007669"/>
    <property type="project" value="InterPro"/>
</dbReference>
<accession>A0A9D3M789</accession>